<evidence type="ECO:0000256" key="3">
    <source>
        <dbReference type="PROSITE-ProRule" id="PRU00708"/>
    </source>
</evidence>
<proteinExistence type="inferred from homology"/>
<feature type="region of interest" description="Disordered" evidence="4">
    <location>
        <begin position="89"/>
        <end position="111"/>
    </location>
</feature>
<dbReference type="InterPro" id="IPR011990">
    <property type="entry name" value="TPR-like_helical_dom_sf"/>
</dbReference>
<evidence type="ECO:0008006" key="7">
    <source>
        <dbReference type="Google" id="ProtNLM"/>
    </source>
</evidence>
<dbReference type="Gene3D" id="1.25.40.10">
    <property type="entry name" value="Tetratricopeptide repeat domain"/>
    <property type="match status" value="2"/>
</dbReference>
<dbReference type="GO" id="GO:0003729">
    <property type="term" value="F:mRNA binding"/>
    <property type="evidence" value="ECO:0007669"/>
    <property type="project" value="UniProtKB-ARBA"/>
</dbReference>
<evidence type="ECO:0000313" key="5">
    <source>
        <dbReference type="EMBL" id="KAL3639673.1"/>
    </source>
</evidence>
<comment type="caution">
    <text evidence="5">The sequence shown here is derived from an EMBL/GenBank/DDBJ whole genome shotgun (WGS) entry which is preliminary data.</text>
</comment>
<dbReference type="Pfam" id="PF01535">
    <property type="entry name" value="PPR"/>
    <property type="match status" value="4"/>
</dbReference>
<protein>
    <recommendedName>
        <fullName evidence="7">Pentatricopeptide repeat-containing protein</fullName>
    </recommendedName>
</protein>
<dbReference type="SUPFAM" id="SSF48452">
    <property type="entry name" value="TPR-like"/>
    <property type="match status" value="1"/>
</dbReference>
<sequence length="612" mass="69615">MWALRRASVQLRSQGLSSGTTRILCANSHIEKCCTENHNSGVVESQNGLLHIPLYSAARSYNTSPSHSNSYYMDVRGFSSEAKNNDQDYDLDDDFSELESPHKIDDDDSISDSELSDVRIELETIDTESDLTGKKTSAKKIPFPAMTKAILDDLSSPVTKVLSAWVEAGNEVTQTEIALTISHLRRRRMYFKALQFSEWSESTDHFLPTESNHASRVDLLAKVRGISKAEEYMKQIPESLRGEIVYRTLLANCVAANNIPKSEELFNKMKKQFPITAFSCNQLILLYKKTDKKKIANVLTLMEKENVTASQFTYQMLIDVKGQLKDIDKMEKLVETMKSEGLEPNTKVKLTLARQYSMNKLIKKSEAILKEMEGEDLAKARWACRFLLTGYAHIGKGDEVDRVWELCESNPRYEECLSAIEAFGLLGRIEDAEAAFEKLTEHYKRPWSKHYAAMIKIYADHKMLEKGEELYKKMMKTKGMVMGPLAYDALVRLYVGAGQVEKAELVLEKARQERKGKPLSVSYLAVLDEYANKGDVHRAERVFEKLKQLGYAGRIKPYRSLIFAYINAKTPAYGFVERMKWDNLVPNKAMFDLLARTDAFQKPLSPVAELLE</sequence>
<dbReference type="PROSITE" id="PS51375">
    <property type="entry name" value="PPR"/>
    <property type="match status" value="1"/>
</dbReference>
<dbReference type="EMBL" id="JAVIJP010000017">
    <property type="protein sequence ID" value="KAL3639673.1"/>
    <property type="molecule type" value="Genomic_DNA"/>
</dbReference>
<organism evidence="5 6">
    <name type="scientific">Castilleja foliolosa</name>
    <dbReference type="NCBI Taxonomy" id="1961234"/>
    <lineage>
        <taxon>Eukaryota</taxon>
        <taxon>Viridiplantae</taxon>
        <taxon>Streptophyta</taxon>
        <taxon>Embryophyta</taxon>
        <taxon>Tracheophyta</taxon>
        <taxon>Spermatophyta</taxon>
        <taxon>Magnoliopsida</taxon>
        <taxon>eudicotyledons</taxon>
        <taxon>Gunneridae</taxon>
        <taxon>Pentapetalae</taxon>
        <taxon>asterids</taxon>
        <taxon>lamiids</taxon>
        <taxon>Lamiales</taxon>
        <taxon>Orobanchaceae</taxon>
        <taxon>Pedicularideae</taxon>
        <taxon>Castillejinae</taxon>
        <taxon>Castilleja</taxon>
    </lineage>
</organism>
<gene>
    <name evidence="5" type="ORF">CASFOL_014641</name>
</gene>
<evidence type="ECO:0000313" key="6">
    <source>
        <dbReference type="Proteomes" id="UP001632038"/>
    </source>
</evidence>
<dbReference type="AlphaFoldDB" id="A0ABD3DBF4"/>
<dbReference type="PANTHER" id="PTHR45717">
    <property type="entry name" value="OS12G0527900 PROTEIN"/>
    <property type="match status" value="1"/>
</dbReference>
<dbReference type="PANTHER" id="PTHR45717:SF15">
    <property type="entry name" value="AGL218WP"/>
    <property type="match status" value="1"/>
</dbReference>
<keyword evidence="2" id="KW-0677">Repeat</keyword>
<evidence type="ECO:0000256" key="2">
    <source>
        <dbReference type="ARBA" id="ARBA00022737"/>
    </source>
</evidence>
<comment type="similarity">
    <text evidence="1">Belongs to the PPR family. P subfamily.</text>
</comment>
<dbReference type="Proteomes" id="UP001632038">
    <property type="component" value="Unassembled WGS sequence"/>
</dbReference>
<dbReference type="InterPro" id="IPR002885">
    <property type="entry name" value="PPR_rpt"/>
</dbReference>
<name>A0ABD3DBF4_9LAMI</name>
<evidence type="ECO:0000256" key="4">
    <source>
        <dbReference type="SAM" id="MobiDB-lite"/>
    </source>
</evidence>
<dbReference type="NCBIfam" id="TIGR00756">
    <property type="entry name" value="PPR"/>
    <property type="match status" value="2"/>
</dbReference>
<evidence type="ECO:0000256" key="1">
    <source>
        <dbReference type="ARBA" id="ARBA00007626"/>
    </source>
</evidence>
<keyword evidence="6" id="KW-1185">Reference proteome</keyword>
<feature type="repeat" description="PPR" evidence="3">
    <location>
        <begin position="310"/>
        <end position="344"/>
    </location>
</feature>
<reference evidence="6" key="1">
    <citation type="journal article" date="2024" name="IScience">
        <title>Strigolactones Initiate the Formation of Haustorium-like Structures in Castilleja.</title>
        <authorList>
            <person name="Buerger M."/>
            <person name="Peterson D."/>
            <person name="Chory J."/>
        </authorList>
    </citation>
    <scope>NUCLEOTIDE SEQUENCE [LARGE SCALE GENOMIC DNA]</scope>
</reference>
<accession>A0ABD3DBF4</accession>